<comment type="caution">
    <text evidence="1">The sequence shown here is derived from an EMBL/GenBank/DDBJ whole genome shotgun (WGS) entry which is preliminary data.</text>
</comment>
<proteinExistence type="predicted"/>
<dbReference type="Proteomes" id="UP001162131">
    <property type="component" value="Unassembled WGS sequence"/>
</dbReference>
<dbReference type="AlphaFoldDB" id="A0AAU9KEP7"/>
<accession>A0AAU9KEP7</accession>
<sequence length="99" mass="11615">MSISKEYASLSFKVAEYWVRPGKYCSIIFLLTSKFEYTSFPSKDLKIWASKTKKHEYSRATAVKLRGRFFKIPLSPKIFPFTIIFSGISSLEDEEDRWL</sequence>
<dbReference type="EMBL" id="CAJZBQ010000053">
    <property type="protein sequence ID" value="CAG9331703.1"/>
    <property type="molecule type" value="Genomic_DNA"/>
</dbReference>
<protein>
    <submittedName>
        <fullName evidence="1">Uncharacterized protein</fullName>
    </submittedName>
</protein>
<name>A0AAU9KEP7_9CILI</name>
<organism evidence="1 2">
    <name type="scientific">Blepharisma stoltei</name>
    <dbReference type="NCBI Taxonomy" id="1481888"/>
    <lineage>
        <taxon>Eukaryota</taxon>
        <taxon>Sar</taxon>
        <taxon>Alveolata</taxon>
        <taxon>Ciliophora</taxon>
        <taxon>Postciliodesmatophora</taxon>
        <taxon>Heterotrichea</taxon>
        <taxon>Heterotrichida</taxon>
        <taxon>Blepharismidae</taxon>
        <taxon>Blepharisma</taxon>
    </lineage>
</organism>
<gene>
    <name evidence="1" type="ORF">BSTOLATCC_MIC53766</name>
</gene>
<evidence type="ECO:0000313" key="1">
    <source>
        <dbReference type="EMBL" id="CAG9331703.1"/>
    </source>
</evidence>
<evidence type="ECO:0000313" key="2">
    <source>
        <dbReference type="Proteomes" id="UP001162131"/>
    </source>
</evidence>
<keyword evidence="2" id="KW-1185">Reference proteome</keyword>
<reference evidence="1" key="1">
    <citation type="submission" date="2021-09" db="EMBL/GenBank/DDBJ databases">
        <authorList>
            <consortium name="AG Swart"/>
            <person name="Singh M."/>
            <person name="Singh A."/>
            <person name="Seah K."/>
            <person name="Emmerich C."/>
        </authorList>
    </citation>
    <scope>NUCLEOTIDE SEQUENCE</scope>
    <source>
        <strain evidence="1">ATCC30299</strain>
    </source>
</reference>